<dbReference type="InterPro" id="IPR036291">
    <property type="entry name" value="NAD(P)-bd_dom_sf"/>
</dbReference>
<evidence type="ECO:0000256" key="5">
    <source>
        <dbReference type="ARBA" id="ARBA00023027"/>
    </source>
</evidence>
<comment type="caution">
    <text evidence="9">The sequence shown here is derived from an EMBL/GenBank/DDBJ whole genome shotgun (WGS) entry which is preliminary data.</text>
</comment>
<reference evidence="9 10" key="1">
    <citation type="submission" date="2019-03" db="EMBL/GenBank/DDBJ databases">
        <title>Genomic Encyclopedia of Archaeal and Bacterial Type Strains, Phase II (KMG-II): from individual species to whole genera.</title>
        <authorList>
            <person name="Goeker M."/>
        </authorList>
    </citation>
    <scope>NUCLEOTIDE SEQUENCE [LARGE SCALE GENOMIC DNA]</scope>
    <source>
        <strain evidence="9 10">RL-C</strain>
    </source>
</reference>
<evidence type="ECO:0000256" key="2">
    <source>
        <dbReference type="ARBA" id="ARBA00022448"/>
    </source>
</evidence>
<evidence type="ECO:0000256" key="6">
    <source>
        <dbReference type="ARBA" id="ARBA00023065"/>
    </source>
</evidence>
<proteinExistence type="predicted"/>
<feature type="domain" description="RCK C-terminal" evidence="8">
    <location>
        <begin position="366"/>
        <end position="446"/>
    </location>
</feature>
<organism evidence="9 10">
    <name type="scientific">Acetobacteroides hydrogenigenes</name>
    <dbReference type="NCBI Taxonomy" id="979970"/>
    <lineage>
        <taxon>Bacteria</taxon>
        <taxon>Pseudomonadati</taxon>
        <taxon>Bacteroidota</taxon>
        <taxon>Bacteroidia</taxon>
        <taxon>Bacteroidales</taxon>
        <taxon>Rikenellaceae</taxon>
        <taxon>Acetobacteroides</taxon>
    </lineage>
</organism>
<dbReference type="InterPro" id="IPR050721">
    <property type="entry name" value="Trk_Ktr_HKT_K-transport"/>
</dbReference>
<keyword evidence="2" id="KW-0813">Transport</keyword>
<gene>
    <name evidence="9" type="ORF">CLV25_11076</name>
</gene>
<evidence type="ECO:0000259" key="7">
    <source>
        <dbReference type="PROSITE" id="PS51201"/>
    </source>
</evidence>
<dbReference type="Gene3D" id="3.30.70.1450">
    <property type="entry name" value="Regulator of K+ conductance, C-terminal domain"/>
    <property type="match status" value="2"/>
</dbReference>
<dbReference type="PROSITE" id="PS51201">
    <property type="entry name" value="RCK_N"/>
    <property type="match status" value="2"/>
</dbReference>
<evidence type="ECO:0000313" key="10">
    <source>
        <dbReference type="Proteomes" id="UP000294830"/>
    </source>
</evidence>
<accession>A0A4R2EEX3</accession>
<dbReference type="PRINTS" id="PR00335">
    <property type="entry name" value="KUPTAKETRKA"/>
</dbReference>
<keyword evidence="4" id="KW-0630">Potassium</keyword>
<dbReference type="SUPFAM" id="SSF51735">
    <property type="entry name" value="NAD(P)-binding Rossmann-fold domains"/>
    <property type="match status" value="2"/>
</dbReference>
<dbReference type="GO" id="GO:0005886">
    <property type="term" value="C:plasma membrane"/>
    <property type="evidence" value="ECO:0007669"/>
    <property type="project" value="InterPro"/>
</dbReference>
<keyword evidence="10" id="KW-1185">Reference proteome</keyword>
<feature type="domain" description="RCK C-terminal" evidence="8">
    <location>
        <begin position="141"/>
        <end position="225"/>
    </location>
</feature>
<dbReference type="PANTHER" id="PTHR43833:SF5">
    <property type="entry name" value="TRK SYSTEM POTASSIUM UPTAKE PROTEIN TRKA"/>
    <property type="match status" value="1"/>
</dbReference>
<dbReference type="SUPFAM" id="SSF116726">
    <property type="entry name" value="TrkA C-terminal domain-like"/>
    <property type="match status" value="2"/>
</dbReference>
<protein>
    <recommendedName>
        <fullName evidence="1">Trk system potassium uptake protein TrkA</fullName>
    </recommendedName>
</protein>
<dbReference type="NCBIfam" id="NF007039">
    <property type="entry name" value="PRK09496.3-2"/>
    <property type="match status" value="1"/>
</dbReference>
<dbReference type="Pfam" id="PF02080">
    <property type="entry name" value="TrkA_C"/>
    <property type="match status" value="2"/>
</dbReference>
<dbReference type="InterPro" id="IPR036721">
    <property type="entry name" value="RCK_C_sf"/>
</dbReference>
<dbReference type="RefSeq" id="WP_131839672.1">
    <property type="nucleotide sequence ID" value="NZ_SLWB01000010.1"/>
</dbReference>
<evidence type="ECO:0000256" key="3">
    <source>
        <dbReference type="ARBA" id="ARBA00022538"/>
    </source>
</evidence>
<dbReference type="NCBIfam" id="NF007031">
    <property type="entry name" value="PRK09496.1-2"/>
    <property type="match status" value="1"/>
</dbReference>
<evidence type="ECO:0000313" key="9">
    <source>
        <dbReference type="EMBL" id="TCN65686.1"/>
    </source>
</evidence>
<feature type="domain" description="RCK N-terminal" evidence="7">
    <location>
        <begin position="1"/>
        <end position="121"/>
    </location>
</feature>
<evidence type="ECO:0000256" key="4">
    <source>
        <dbReference type="ARBA" id="ARBA00022958"/>
    </source>
</evidence>
<evidence type="ECO:0000259" key="8">
    <source>
        <dbReference type="PROSITE" id="PS51202"/>
    </source>
</evidence>
<name>A0A4R2EEX3_9BACT</name>
<dbReference type="GO" id="GO:0015079">
    <property type="term" value="F:potassium ion transmembrane transporter activity"/>
    <property type="evidence" value="ECO:0007669"/>
    <property type="project" value="InterPro"/>
</dbReference>
<dbReference type="Proteomes" id="UP000294830">
    <property type="component" value="Unassembled WGS sequence"/>
</dbReference>
<dbReference type="Pfam" id="PF02254">
    <property type="entry name" value="TrkA_N"/>
    <property type="match status" value="2"/>
</dbReference>
<dbReference type="InterPro" id="IPR003148">
    <property type="entry name" value="RCK_N"/>
</dbReference>
<dbReference type="PROSITE" id="PS51202">
    <property type="entry name" value="RCK_C"/>
    <property type="match status" value="2"/>
</dbReference>
<dbReference type="PANTHER" id="PTHR43833">
    <property type="entry name" value="POTASSIUM CHANNEL PROTEIN 2-RELATED-RELATED"/>
    <property type="match status" value="1"/>
</dbReference>
<dbReference type="InterPro" id="IPR006037">
    <property type="entry name" value="RCK_C"/>
</dbReference>
<feature type="domain" description="RCK N-terminal" evidence="7">
    <location>
        <begin position="230"/>
        <end position="346"/>
    </location>
</feature>
<dbReference type="OrthoDB" id="9775180at2"/>
<dbReference type="NCBIfam" id="NF007038">
    <property type="entry name" value="PRK09496.2-6"/>
    <property type="match status" value="1"/>
</dbReference>
<dbReference type="InterPro" id="IPR006036">
    <property type="entry name" value="K_uptake_TrkA"/>
</dbReference>
<evidence type="ECO:0000256" key="1">
    <source>
        <dbReference type="ARBA" id="ARBA00017378"/>
    </source>
</evidence>
<keyword evidence="5" id="KW-0520">NAD</keyword>
<dbReference type="EMBL" id="SLWB01000010">
    <property type="protein sequence ID" value="TCN65686.1"/>
    <property type="molecule type" value="Genomic_DNA"/>
</dbReference>
<keyword evidence="6" id="KW-0406">Ion transport</keyword>
<dbReference type="Gene3D" id="3.40.50.720">
    <property type="entry name" value="NAD(P)-binding Rossmann-like Domain"/>
    <property type="match status" value="2"/>
</dbReference>
<keyword evidence="3" id="KW-0633">Potassium transport</keyword>
<dbReference type="AlphaFoldDB" id="A0A4R2EEX3"/>
<sequence>MKIIIAGAGEVGTHLAKMLSYEYHDLVVIDDDEQRRKQLALNVDVPCIAGSPSSFEMLSQAGVEKADLFIAVTPSEETNIISASLAKRLGARKVIARIDKNEYLLPSNKEVFVDMGIDYLYYPEKIAGREVVDLLSQSFSTEFVDFANKKLKLIVFKLEDSSPIINKTLLQATASRTNLNYRAVAISRNGETIIPTATERFKVGDIIYVITNEAGAPELVRYTGKSPLEIKNVMILGGSRIGIWIARDLENKVGVKMVEISRDRCQKLVDELPHTLVLNGDGRNSDFLIEEGLEHVDAFIAVTGNSEINILACMLAKRLGVRKTIAEIENLDYIKLAESVGVDTVINKKLITAGRIFRFTMSTDVQSIKVLSGSDAEVMEFIVKPSSPAVRGPVKTINFPKDAMIGGLVRGDLSIIVTGDTVILPYDRVVVFALPSAINKIGRYFN</sequence>